<dbReference type="OrthoDB" id="10545629at2759"/>
<dbReference type="AlphaFoldDB" id="A0A2P5F7D1"/>
<organism evidence="2 3">
    <name type="scientific">Trema orientale</name>
    <name type="common">Charcoal tree</name>
    <name type="synonym">Celtis orientalis</name>
    <dbReference type="NCBI Taxonomy" id="63057"/>
    <lineage>
        <taxon>Eukaryota</taxon>
        <taxon>Viridiplantae</taxon>
        <taxon>Streptophyta</taxon>
        <taxon>Embryophyta</taxon>
        <taxon>Tracheophyta</taxon>
        <taxon>Spermatophyta</taxon>
        <taxon>Magnoliopsida</taxon>
        <taxon>eudicotyledons</taxon>
        <taxon>Gunneridae</taxon>
        <taxon>Pentapetalae</taxon>
        <taxon>rosids</taxon>
        <taxon>fabids</taxon>
        <taxon>Rosales</taxon>
        <taxon>Cannabaceae</taxon>
        <taxon>Trema</taxon>
    </lineage>
</organism>
<evidence type="ECO:0000256" key="1">
    <source>
        <dbReference type="SAM" id="MobiDB-lite"/>
    </source>
</evidence>
<sequence>MRRSSSDFKIQVNGPEIWRLLEVLVSLWSASNVSQRQGRLVARQCSRLIVVSGGGGGGEEKGSNGGDNSAEKNGQYGSKRLLPYALI</sequence>
<comment type="caution">
    <text evidence="2">The sequence shown here is derived from an EMBL/GenBank/DDBJ whole genome shotgun (WGS) entry which is preliminary data.</text>
</comment>
<proteinExistence type="predicted"/>
<evidence type="ECO:0000313" key="2">
    <source>
        <dbReference type="EMBL" id="PON93687.1"/>
    </source>
</evidence>
<protein>
    <submittedName>
        <fullName evidence="2">Uncharacterized protein</fullName>
    </submittedName>
</protein>
<reference evidence="3" key="1">
    <citation type="submission" date="2016-06" db="EMBL/GenBank/DDBJ databases">
        <title>Parallel loss of symbiosis genes in relatives of nitrogen-fixing non-legume Parasponia.</title>
        <authorList>
            <person name="Van Velzen R."/>
            <person name="Holmer R."/>
            <person name="Bu F."/>
            <person name="Rutten L."/>
            <person name="Van Zeijl A."/>
            <person name="Liu W."/>
            <person name="Santuari L."/>
            <person name="Cao Q."/>
            <person name="Sharma T."/>
            <person name="Shen D."/>
            <person name="Roswanjaya Y."/>
            <person name="Wardhani T."/>
            <person name="Kalhor M.S."/>
            <person name="Jansen J."/>
            <person name="Van den Hoogen J."/>
            <person name="Gungor B."/>
            <person name="Hartog M."/>
            <person name="Hontelez J."/>
            <person name="Verver J."/>
            <person name="Yang W.-C."/>
            <person name="Schijlen E."/>
            <person name="Repin R."/>
            <person name="Schilthuizen M."/>
            <person name="Schranz E."/>
            <person name="Heidstra R."/>
            <person name="Miyata K."/>
            <person name="Fedorova E."/>
            <person name="Kohlen W."/>
            <person name="Bisseling T."/>
            <person name="Smit S."/>
            <person name="Geurts R."/>
        </authorList>
    </citation>
    <scope>NUCLEOTIDE SEQUENCE [LARGE SCALE GENOMIC DNA]</scope>
    <source>
        <strain evidence="3">cv. RG33-2</strain>
    </source>
</reference>
<name>A0A2P5F7D1_TREOI</name>
<accession>A0A2P5F7D1</accession>
<feature type="region of interest" description="Disordered" evidence="1">
    <location>
        <begin position="52"/>
        <end position="76"/>
    </location>
</feature>
<evidence type="ECO:0000313" key="3">
    <source>
        <dbReference type="Proteomes" id="UP000237000"/>
    </source>
</evidence>
<dbReference type="InParanoid" id="A0A2P5F7D1"/>
<gene>
    <name evidence="2" type="ORF">TorRG33x02_103900</name>
</gene>
<keyword evidence="3" id="KW-1185">Reference proteome</keyword>
<dbReference type="EMBL" id="JXTC01000056">
    <property type="protein sequence ID" value="PON93687.1"/>
    <property type="molecule type" value="Genomic_DNA"/>
</dbReference>
<dbReference type="Proteomes" id="UP000237000">
    <property type="component" value="Unassembled WGS sequence"/>
</dbReference>